<name>A0A0H4IJG4_9CAUD</name>
<proteinExistence type="predicted"/>
<dbReference type="Proteomes" id="UP000222062">
    <property type="component" value="Segment"/>
</dbReference>
<gene>
    <name evidence="1" type="ORF">p11019_24</name>
</gene>
<evidence type="ECO:0000313" key="2">
    <source>
        <dbReference type="Proteomes" id="UP000222062"/>
    </source>
</evidence>
<protein>
    <submittedName>
        <fullName evidence="1">Uncharacterized protein</fullName>
    </submittedName>
</protein>
<evidence type="ECO:0000313" key="1">
    <source>
        <dbReference type="EMBL" id="AKO59244.1"/>
    </source>
</evidence>
<reference evidence="1 2" key="1">
    <citation type="journal article" date="2015" name="Virol. J.">
        <title>Whole genome sequence comparison of ten diagnostic brucellaphages propagated on two Brucella abortus hosts.</title>
        <authorList>
            <person name="Tevdoradze E."/>
            <person name="Farlow J."/>
            <person name="Kotorashvili A."/>
            <person name="Skhirtladze N."/>
            <person name="Antadze I."/>
            <person name="Gunia S."/>
            <person name="Balarjishvili N."/>
            <person name="Kvachadze L."/>
            <person name="Kutateladze M."/>
        </authorList>
    </citation>
    <scope>NUCLEOTIDE SEQUENCE [LARGE SCALE GENOMIC DNA]</scope>
</reference>
<accession>A0A0H4IJG4</accession>
<dbReference type="EMBL" id="KJ133692">
    <property type="protein sequence ID" value="AKO59244.1"/>
    <property type="molecule type" value="Genomic_DNA"/>
</dbReference>
<sequence>MLFNFGFRPQGQMPFMQNQQINTFAANNLSGYNNLGNRMSNNPNAYQQIPMAPASGALIDSGLVNNQSFMNNISPFASANPSSAMMANMGFNQGNQYTLTPQQQQTPIAQNMMQSNIPDVKKQAIGSIMSGGLRGGNR</sequence>
<organism evidence="1 2">
    <name type="scientific">Brucella phage 110_19</name>
    <dbReference type="NCBI Taxonomy" id="1667369"/>
    <lineage>
        <taxon>Viruses</taxon>
        <taxon>Duplodnaviria</taxon>
        <taxon>Heunggongvirae</taxon>
        <taxon>Uroviricota</taxon>
        <taxon>Caudoviricetes</taxon>
        <taxon>Perisivirus</taxon>
        <taxon>Perisivirus Tb</taxon>
    </lineage>
</organism>